<dbReference type="GeneID" id="5176647"/>
<dbReference type="RefSeq" id="YP_418035.1">
    <property type="nucleotide sequence ID" value="NC_007623.1"/>
</dbReference>
<reference evidence="1 2" key="2">
    <citation type="journal article" date="2003" name="Res. Microbiol.">
        <title>Myoviridae bacteriophages of Pseudomonas aeruginosa: a long and complex evolutionary pathway.</title>
        <authorList>
            <person name="Krylov V.N."/>
            <person name="Pleteneva E.A."/>
            <person name="Bourkalsteva M.V."/>
            <person name="Shaburova O.V."/>
            <person name="Volckaert G."/>
            <person name="Sykilinda N.N."/>
            <person name="Kurochkina L.P."/>
            <person name="Mesyanzhinov V.V."/>
        </authorList>
    </citation>
    <scope>NUCLEOTIDE SEQUENCE [LARGE SCALE GENOMIC DNA]</scope>
</reference>
<organism evidence="1 2">
    <name type="scientific">Pseudomonas phage EL</name>
    <dbReference type="NCBI Taxonomy" id="273133"/>
    <lineage>
        <taxon>Viruses</taxon>
        <taxon>Duplodnaviria</taxon>
        <taxon>Heunggongvirae</taxon>
        <taxon>Uroviricota</taxon>
        <taxon>Caudoviricetes</taxon>
        <taxon>Chimalliviridae</taxon>
        <taxon>Elvirus</taxon>
        <taxon>Elvirus EL</taxon>
    </lineage>
</organism>
<dbReference type="KEGG" id="vg:5176647"/>
<evidence type="ECO:0000313" key="2">
    <source>
        <dbReference type="Proteomes" id="UP000001239"/>
    </source>
</evidence>
<reference evidence="1 2" key="4">
    <citation type="journal article" date="2005" name="J. Mol. Biol.">
        <title>Genome comparison of Pseudomonas aeruginosa large phages.</title>
        <authorList>
            <person name="Hertveldt K."/>
            <person name="Lavigne R."/>
            <person name="Pleteneva E."/>
            <person name="Sernova N."/>
            <person name="Kurochkina L."/>
            <person name="Korchevskii R."/>
            <person name="Robben J."/>
            <person name="Mesyanzhinov V."/>
            <person name="Krylov V.N."/>
            <person name="Volckaert G."/>
        </authorList>
    </citation>
    <scope>NUCLEOTIDE SEQUENCE</scope>
</reference>
<name>Q2Z179_9CAUD</name>
<dbReference type="EMBL" id="AJ697969">
    <property type="protein sequence ID" value="CAG27096.1"/>
    <property type="molecule type" value="Genomic_DNA"/>
</dbReference>
<protein>
    <submittedName>
        <fullName evidence="1">Uncharacterized protein</fullName>
    </submittedName>
</protein>
<proteinExistence type="predicted"/>
<accession>Q2Z179</accession>
<evidence type="ECO:0000313" key="1">
    <source>
        <dbReference type="EMBL" id="CAG27096.1"/>
    </source>
</evidence>
<dbReference type="Proteomes" id="UP000001239">
    <property type="component" value="Segment"/>
</dbReference>
<sequence length="151" mass="16921">MKTFFLSISTVFTFLFLQLANAAGNEEIMFNCTLKDGAEVKLTQIPQGDLWTLTIGYPEKVQVSFTKPGNDMGRQFSYHRDSNLATREVFITNPTGNWFYTLGVDDNGKAKSGYIQVMNSGTETAYEHCVTGSLREQFEKEGAFVNMTVVD</sequence>
<reference evidence="1 2" key="1">
    <citation type="journal article" date="2002" name="Genetika">
        <title>Phenogenetic characterization of a group of giant Phi KZ-like bacteriophages of Pseudomonas aeruginosa].</title>
        <authorList>
            <person name="Burkal'tseva M.V."/>
            <person name="Krylov V.N."/>
            <person name="Pleteneva E.A."/>
            <person name="Shaburova O.V."/>
            <person name="Krylov S.V."/>
            <person name="Volckaert G."/>
            <person name="Sykilinda N.N."/>
            <person name="Kurochkina L.P."/>
            <person name="Mesyanzhinov V.V."/>
        </authorList>
    </citation>
    <scope>NUCLEOTIDE SEQUENCE [LARGE SCALE GENOMIC DNA]</scope>
</reference>
<keyword evidence="2" id="KW-1185">Reference proteome</keyword>
<reference evidence="1 2" key="3">
    <citation type="journal article" date="2004" name="Bioinformatics">
        <title>PHIRE, a deterministic approach to reveal regulatory elements in bacteriophage genomes.</title>
        <authorList>
            <person name="Lavigne R."/>
            <person name="Sun W.D."/>
            <person name="Volckaert G."/>
        </authorList>
    </citation>
    <scope>NUCLEOTIDE SEQUENCE [LARGE SCALE GENOMIC DNA]</scope>
</reference>